<accession>A0A7Y9PE50</accession>
<dbReference type="RefSeq" id="WP_179487506.1">
    <property type="nucleotide sequence ID" value="NZ_JACCCW010000001.1"/>
</dbReference>
<dbReference type="AlphaFoldDB" id="A0A7Y9PE50"/>
<proteinExistence type="predicted"/>
<dbReference type="Proteomes" id="UP000589520">
    <property type="component" value="Unassembled WGS sequence"/>
</dbReference>
<protein>
    <recommendedName>
        <fullName evidence="3">Trm112 family protein</fullName>
    </recommendedName>
</protein>
<dbReference type="InterPro" id="IPR005651">
    <property type="entry name" value="Trm112-like"/>
</dbReference>
<dbReference type="SUPFAM" id="SSF158997">
    <property type="entry name" value="Trm112p-like"/>
    <property type="match status" value="1"/>
</dbReference>
<dbReference type="Pfam" id="PF03966">
    <property type="entry name" value="Trm112p"/>
    <property type="match status" value="1"/>
</dbReference>
<name>A0A7Y9PE50_9BACT</name>
<dbReference type="Gene3D" id="2.20.25.10">
    <property type="match status" value="1"/>
</dbReference>
<evidence type="ECO:0008006" key="3">
    <source>
        <dbReference type="Google" id="ProtNLM"/>
    </source>
</evidence>
<comment type="caution">
    <text evidence="1">The sequence shown here is derived from an EMBL/GenBank/DDBJ whole genome shotgun (WGS) entry which is preliminary data.</text>
</comment>
<organism evidence="1 2">
    <name type="scientific">Granulicella arctica</name>
    <dbReference type="NCBI Taxonomy" id="940613"/>
    <lineage>
        <taxon>Bacteria</taxon>
        <taxon>Pseudomonadati</taxon>
        <taxon>Acidobacteriota</taxon>
        <taxon>Terriglobia</taxon>
        <taxon>Terriglobales</taxon>
        <taxon>Acidobacteriaceae</taxon>
        <taxon>Granulicella</taxon>
    </lineage>
</organism>
<reference evidence="1 2" key="1">
    <citation type="submission" date="2020-07" db="EMBL/GenBank/DDBJ databases">
        <title>Genomic Encyclopedia of Type Strains, Phase IV (KMG-V): Genome sequencing to study the core and pangenomes of soil and plant-associated prokaryotes.</title>
        <authorList>
            <person name="Whitman W."/>
        </authorList>
    </citation>
    <scope>NUCLEOTIDE SEQUENCE [LARGE SCALE GENOMIC DNA]</scope>
    <source>
        <strain evidence="1 2">X4EP2</strain>
    </source>
</reference>
<gene>
    <name evidence="1" type="ORF">HDF17_000534</name>
</gene>
<dbReference type="EMBL" id="JACCCW010000001">
    <property type="protein sequence ID" value="NYF78247.1"/>
    <property type="molecule type" value="Genomic_DNA"/>
</dbReference>
<keyword evidence="2" id="KW-1185">Reference proteome</keyword>
<sequence>MSARPLTQHDLRQLVCPVCHQPLSLESAPASIRCTGCARLYPVVDGLPILLASRILAM</sequence>
<evidence type="ECO:0000313" key="2">
    <source>
        <dbReference type="Proteomes" id="UP000589520"/>
    </source>
</evidence>
<evidence type="ECO:0000313" key="1">
    <source>
        <dbReference type="EMBL" id="NYF78247.1"/>
    </source>
</evidence>